<keyword evidence="2" id="KW-1185">Reference proteome</keyword>
<protein>
    <submittedName>
        <fullName evidence="1">Uncharacterized protein</fullName>
    </submittedName>
</protein>
<sequence length="422" mass="47027">MSDIALQLDVLEPRKRLRPRSDSQSHHLVVVEAPKRNPAVYFVTLSSLNDTFVKKHLLVPYYPETRKLGRPAGAKIKPDATNGYFDLRVLSRSHAAMYMDATGKLMLKDLGLSNGTYVNDERIGSEPVEIHIGDSIYLGFNIQADTNHKQISARVDNISVMSNFLSSSVPEVVQYNYVQNVLDKLRGKEPLEAVSVDLPLFADMGMVEGAAKIGTENVGMYKNSNLVTAPAVLAAARTLAVAVATLKQHNNTLLSVEQFLTKYKENVDIITAKQVEHKVAKEVALVVSDKLKRAEQKAQKERVREQQLYENLIGEFELYRDEKEAKIRQLEHDIVDLKSTPASADKLDLVRELTPESDPDPDAENLNDVNIQSILASQTHENNSSLEEKTLVETHRKLQASVNVTFAIVALLLGMALQRAIH</sequence>
<accession>A0ACC2VCU1</accession>
<name>A0ACC2VCU1_9TREE</name>
<proteinExistence type="predicted"/>
<evidence type="ECO:0000313" key="1">
    <source>
        <dbReference type="EMBL" id="KAJ9096905.1"/>
    </source>
</evidence>
<dbReference type="Proteomes" id="UP001241377">
    <property type="component" value="Unassembled WGS sequence"/>
</dbReference>
<evidence type="ECO:0000313" key="2">
    <source>
        <dbReference type="Proteomes" id="UP001241377"/>
    </source>
</evidence>
<gene>
    <name evidence="1" type="ORF">QFC19_007004</name>
</gene>
<dbReference type="EMBL" id="JASBWR010000090">
    <property type="protein sequence ID" value="KAJ9096905.1"/>
    <property type="molecule type" value="Genomic_DNA"/>
</dbReference>
<reference evidence="1" key="1">
    <citation type="submission" date="2023-04" db="EMBL/GenBank/DDBJ databases">
        <title>Draft Genome sequencing of Naganishia species isolated from polar environments using Oxford Nanopore Technology.</title>
        <authorList>
            <person name="Leo P."/>
            <person name="Venkateswaran K."/>
        </authorList>
    </citation>
    <scope>NUCLEOTIDE SEQUENCE</scope>
    <source>
        <strain evidence="1">MNA-CCFEE 5261</strain>
    </source>
</reference>
<organism evidence="1 2">
    <name type="scientific">Naganishia cerealis</name>
    <dbReference type="NCBI Taxonomy" id="610337"/>
    <lineage>
        <taxon>Eukaryota</taxon>
        <taxon>Fungi</taxon>
        <taxon>Dikarya</taxon>
        <taxon>Basidiomycota</taxon>
        <taxon>Agaricomycotina</taxon>
        <taxon>Tremellomycetes</taxon>
        <taxon>Filobasidiales</taxon>
        <taxon>Filobasidiaceae</taxon>
        <taxon>Naganishia</taxon>
    </lineage>
</organism>
<comment type="caution">
    <text evidence="1">The sequence shown here is derived from an EMBL/GenBank/DDBJ whole genome shotgun (WGS) entry which is preliminary data.</text>
</comment>